<gene>
    <name evidence="1" type="ORF">BV22DRAFT_1123417</name>
</gene>
<evidence type="ECO:0000313" key="2">
    <source>
        <dbReference type="Proteomes" id="UP000790709"/>
    </source>
</evidence>
<dbReference type="EMBL" id="MU266682">
    <property type="protein sequence ID" value="KAH7919212.1"/>
    <property type="molecule type" value="Genomic_DNA"/>
</dbReference>
<proteinExistence type="predicted"/>
<sequence length="252" mass="28273">MPGEEGSVSEKGIEKPVVDATSGVDSRSMPQVTCPIVYVEFLVAHFAGLIWACWEWTERSILVNWVAIRRRGWPEEGRKGQTTHTVVKQAIDGSVENLQLLSVGIGALQHHVHTLLPIFCVHLRSSHILNETKLQVVRDIVLVKWSFMAITRISVSVGHIKDSDIEVAAEIEQSQPVQMLKTQMGSIQVVATAISYGRDFLSTSEIRWVNYCLSSERKPAMISRSLGDLDSERRREVNTMPLEILCFGELEH</sequence>
<name>A0ACB8B0X2_9AGAM</name>
<protein>
    <submittedName>
        <fullName evidence="1">Uncharacterized protein</fullName>
    </submittedName>
</protein>
<reference evidence="1" key="1">
    <citation type="journal article" date="2021" name="New Phytol.">
        <title>Evolutionary innovations through gain and loss of genes in the ectomycorrhizal Boletales.</title>
        <authorList>
            <person name="Wu G."/>
            <person name="Miyauchi S."/>
            <person name="Morin E."/>
            <person name="Kuo A."/>
            <person name="Drula E."/>
            <person name="Varga T."/>
            <person name="Kohler A."/>
            <person name="Feng B."/>
            <person name="Cao Y."/>
            <person name="Lipzen A."/>
            <person name="Daum C."/>
            <person name="Hundley H."/>
            <person name="Pangilinan J."/>
            <person name="Johnson J."/>
            <person name="Barry K."/>
            <person name="LaButti K."/>
            <person name="Ng V."/>
            <person name="Ahrendt S."/>
            <person name="Min B."/>
            <person name="Choi I.G."/>
            <person name="Park H."/>
            <person name="Plett J.M."/>
            <person name="Magnuson J."/>
            <person name="Spatafora J.W."/>
            <person name="Nagy L.G."/>
            <person name="Henrissat B."/>
            <person name="Grigoriev I.V."/>
            <person name="Yang Z.L."/>
            <person name="Xu J."/>
            <person name="Martin F.M."/>
        </authorList>
    </citation>
    <scope>NUCLEOTIDE SEQUENCE</scope>
    <source>
        <strain evidence="1">KUC20120723A-06</strain>
    </source>
</reference>
<keyword evidence="2" id="KW-1185">Reference proteome</keyword>
<evidence type="ECO:0000313" key="1">
    <source>
        <dbReference type="EMBL" id="KAH7919212.1"/>
    </source>
</evidence>
<comment type="caution">
    <text evidence="1">The sequence shown here is derived from an EMBL/GenBank/DDBJ whole genome shotgun (WGS) entry which is preliminary data.</text>
</comment>
<accession>A0ACB8B0X2</accession>
<dbReference type="Proteomes" id="UP000790709">
    <property type="component" value="Unassembled WGS sequence"/>
</dbReference>
<organism evidence="1 2">
    <name type="scientific">Leucogyrophana mollusca</name>
    <dbReference type="NCBI Taxonomy" id="85980"/>
    <lineage>
        <taxon>Eukaryota</taxon>
        <taxon>Fungi</taxon>
        <taxon>Dikarya</taxon>
        <taxon>Basidiomycota</taxon>
        <taxon>Agaricomycotina</taxon>
        <taxon>Agaricomycetes</taxon>
        <taxon>Agaricomycetidae</taxon>
        <taxon>Boletales</taxon>
        <taxon>Boletales incertae sedis</taxon>
        <taxon>Leucogyrophana</taxon>
    </lineage>
</organism>